<name>A0A8J8BEC6_9ACTN</name>
<organism evidence="1 2">
    <name type="scientific">Actinocrinis puniceicyclus</name>
    <dbReference type="NCBI Taxonomy" id="977794"/>
    <lineage>
        <taxon>Bacteria</taxon>
        <taxon>Bacillati</taxon>
        <taxon>Actinomycetota</taxon>
        <taxon>Actinomycetes</taxon>
        <taxon>Catenulisporales</taxon>
        <taxon>Actinospicaceae</taxon>
        <taxon>Actinocrinis</taxon>
    </lineage>
</organism>
<sequence length="224" mass="23686">AHTPAPTAPHTPGAENEWAGALALLANEGTLERAELLDRCLAKLLRGDRPANLRGFGLLTERLAPDNDEVASRLATYVALAARGAGPCARLAQNALRELDDAGRLGSVTLAELSKAVLARPERSLVAAQLSWVDTAVRRDSSRAPELLNATSAAFAHPAVTVQERALRVVIRHLRHLDTTQTAALQDAARQLDAVLRDEATRVLGGNATTAAASQTPPALLPPY</sequence>
<reference evidence="1" key="1">
    <citation type="submission" date="2021-04" db="EMBL/GenBank/DDBJ databases">
        <title>Genome based classification of Actinospica acidithermotolerans sp. nov., an actinobacterium isolated from an Indonesian hot spring.</title>
        <authorList>
            <person name="Kusuma A.B."/>
            <person name="Putra K.E."/>
            <person name="Nafisah S."/>
            <person name="Loh J."/>
            <person name="Nouioui I."/>
            <person name="Goodfellow M."/>
        </authorList>
    </citation>
    <scope>NUCLEOTIDE SEQUENCE</scope>
    <source>
        <strain evidence="1">DSM 45618</strain>
    </source>
</reference>
<dbReference type="Proteomes" id="UP000677913">
    <property type="component" value="Unassembled WGS sequence"/>
</dbReference>
<feature type="non-terminal residue" evidence="1">
    <location>
        <position position="224"/>
    </location>
</feature>
<proteinExistence type="predicted"/>
<keyword evidence="2" id="KW-1185">Reference proteome</keyword>
<dbReference type="AlphaFoldDB" id="A0A8J8BEC6"/>
<accession>A0A8J8BEC6</accession>
<evidence type="ECO:0000313" key="1">
    <source>
        <dbReference type="EMBL" id="MBS2967162.1"/>
    </source>
</evidence>
<comment type="caution">
    <text evidence="1">The sequence shown here is derived from an EMBL/GenBank/DDBJ whole genome shotgun (WGS) entry which is preliminary data.</text>
</comment>
<dbReference type="EMBL" id="JAGSXH010000366">
    <property type="protein sequence ID" value="MBS2967162.1"/>
    <property type="molecule type" value="Genomic_DNA"/>
</dbReference>
<evidence type="ECO:0000313" key="2">
    <source>
        <dbReference type="Proteomes" id="UP000677913"/>
    </source>
</evidence>
<feature type="non-terminal residue" evidence="1">
    <location>
        <position position="1"/>
    </location>
</feature>
<protein>
    <submittedName>
        <fullName evidence="1">Uncharacterized protein</fullName>
    </submittedName>
</protein>
<gene>
    <name evidence="1" type="ORF">KGA66_29305</name>
</gene>